<name>A0AAV8WU99_9CUCU</name>
<evidence type="ECO:0000256" key="3">
    <source>
        <dbReference type="ARBA" id="ARBA00007806"/>
    </source>
</evidence>
<feature type="region of interest" description="Disordered" evidence="11">
    <location>
        <begin position="121"/>
        <end position="147"/>
    </location>
</feature>
<comment type="caution">
    <text evidence="15">The sequence shown here is derived from an EMBL/GenBank/DDBJ whole genome shotgun (WGS) entry which is preliminary data.</text>
</comment>
<evidence type="ECO:0000256" key="1">
    <source>
        <dbReference type="ARBA" id="ARBA00004240"/>
    </source>
</evidence>
<sequence length="790" mass="89935">MALLLRYTPFLLYVIGSILAVDKNAFKSCEQSSFCRRLRDVKAGESKYELDLASLQISENSVEAKLINTEVEAQFKFSLTAIAGNIFRLQVDEVNPLYPRYRPQYALKAEPQVANALEGEVQPANEDPGAWEENFKSHHDSKPKGPSAVGLDITFPGALRAYGLPEHADQLALRTTGSGGLDPYRLYNLDVFEYEVESTMALYGAVPVVYAHSPKYTVGVFWHNAAETWVDINNSKDGNVMSSLVNLVSGSKSENSVEAHFMSESGVMDLFVFMGPKPKDVVRQYASLTGVAPLPQYFTLAYHQCRWNYNDEDDVTSVVENFDIHDLPVDIIWLDIEYTDGKKYFTWDPIKFAHPDVMINNLTASGRKLVVIIDPHIKRESGYFLHEDALANGYYVKNKDGSVYEGWCWPGSSSYLDFYDPKVVEYYKDLYSLDKFKGTTNDVYIWNDMNEPSVFNGPEVTMPKDCLHYGGWEHRDVHNEYALAHTVGTFQGLLHRSSNKRPFILTRGHFAGSQRYVAMWTGDNAADWSHLAVSYPMCLSEALGGISFCGADVGGFFNNPDVELLQRWYQLDDIRSVKSNVEEPYLFSEDVRNRIRTALRLRYAHLPLWYTLFWEHESTGDPVIRPLFYQYPSDENVFDIDNEVLILAFYRGGSIIPRKDRPRRASSVMHNDPFTLYIALDSKKSASGTLYIDDNESYEYKNSNKYIYVHFTFEDNSLISNLIDKTDFPTKEWIERVIILGPPSDITSAKLTSKSLGTVTLETYYDGEQKSLTIRKPGVSVREPFTIKLF</sequence>
<dbReference type="FunFam" id="3.20.20.80:FF:000039">
    <property type="entry name" value="Glucosidase, alpha neutral C"/>
    <property type="match status" value="1"/>
</dbReference>
<dbReference type="EMBL" id="JANEYF010004762">
    <property type="protein sequence ID" value="KAJ8930145.1"/>
    <property type="molecule type" value="Genomic_DNA"/>
</dbReference>
<evidence type="ECO:0000313" key="15">
    <source>
        <dbReference type="EMBL" id="KAJ8930145.1"/>
    </source>
</evidence>
<evidence type="ECO:0000313" key="16">
    <source>
        <dbReference type="Proteomes" id="UP001162156"/>
    </source>
</evidence>
<keyword evidence="8 10" id="KW-0326">Glycosidase</keyword>
<proteinExistence type="inferred from homology"/>
<dbReference type="Gene3D" id="3.20.20.80">
    <property type="entry name" value="Glycosidases"/>
    <property type="match status" value="1"/>
</dbReference>
<dbReference type="GO" id="GO:0006491">
    <property type="term" value="P:N-glycan processing"/>
    <property type="evidence" value="ECO:0007669"/>
    <property type="project" value="TreeGrafter"/>
</dbReference>
<dbReference type="GO" id="GO:0030246">
    <property type="term" value="F:carbohydrate binding"/>
    <property type="evidence" value="ECO:0007669"/>
    <property type="project" value="InterPro"/>
</dbReference>
<dbReference type="PANTHER" id="PTHR22762">
    <property type="entry name" value="ALPHA-GLUCOSIDASE"/>
    <property type="match status" value="1"/>
</dbReference>
<dbReference type="GO" id="GO:0090599">
    <property type="term" value="F:alpha-glucosidase activity"/>
    <property type="evidence" value="ECO:0007669"/>
    <property type="project" value="UniProtKB-ARBA"/>
</dbReference>
<comment type="pathway">
    <text evidence="2">Glycan metabolism; N-glycan metabolism.</text>
</comment>
<comment type="subcellular location">
    <subcellularLocation>
        <location evidence="1">Endoplasmic reticulum</location>
    </subcellularLocation>
</comment>
<protein>
    <recommendedName>
        <fullName evidence="9">Glucosidase II subunit alpha</fullName>
    </recommendedName>
</protein>
<dbReference type="InterPro" id="IPR000322">
    <property type="entry name" value="Glyco_hydro_31_TIM"/>
</dbReference>
<dbReference type="Gene3D" id="2.60.40.1180">
    <property type="entry name" value="Golgi alpha-mannosidase II"/>
    <property type="match status" value="2"/>
</dbReference>
<organism evidence="15 16">
    <name type="scientific">Rhamnusium bicolor</name>
    <dbReference type="NCBI Taxonomy" id="1586634"/>
    <lineage>
        <taxon>Eukaryota</taxon>
        <taxon>Metazoa</taxon>
        <taxon>Ecdysozoa</taxon>
        <taxon>Arthropoda</taxon>
        <taxon>Hexapoda</taxon>
        <taxon>Insecta</taxon>
        <taxon>Pterygota</taxon>
        <taxon>Neoptera</taxon>
        <taxon>Endopterygota</taxon>
        <taxon>Coleoptera</taxon>
        <taxon>Polyphaga</taxon>
        <taxon>Cucujiformia</taxon>
        <taxon>Chrysomeloidea</taxon>
        <taxon>Cerambycidae</taxon>
        <taxon>Lepturinae</taxon>
        <taxon>Rhagiini</taxon>
        <taxon>Rhamnusium</taxon>
    </lineage>
</organism>
<dbReference type="Pfam" id="PF13802">
    <property type="entry name" value="Gal_mutarotas_2"/>
    <property type="match status" value="1"/>
</dbReference>
<evidence type="ECO:0000256" key="2">
    <source>
        <dbReference type="ARBA" id="ARBA00004833"/>
    </source>
</evidence>
<evidence type="ECO:0000256" key="4">
    <source>
        <dbReference type="ARBA" id="ARBA00022729"/>
    </source>
</evidence>
<keyword evidence="7" id="KW-0325">Glycoprotein</keyword>
<evidence type="ECO:0000256" key="12">
    <source>
        <dbReference type="SAM" id="SignalP"/>
    </source>
</evidence>
<dbReference type="SUPFAM" id="SSF74650">
    <property type="entry name" value="Galactose mutarotase-like"/>
    <property type="match status" value="1"/>
</dbReference>
<evidence type="ECO:0000256" key="7">
    <source>
        <dbReference type="ARBA" id="ARBA00023180"/>
    </source>
</evidence>
<evidence type="ECO:0000256" key="6">
    <source>
        <dbReference type="ARBA" id="ARBA00022824"/>
    </source>
</evidence>
<dbReference type="AlphaFoldDB" id="A0AAV8WU99"/>
<dbReference type="CDD" id="cd06603">
    <property type="entry name" value="GH31_GANC_GANAB_alpha"/>
    <property type="match status" value="1"/>
</dbReference>
<dbReference type="PANTHER" id="PTHR22762:SF54">
    <property type="entry name" value="BCDNA.GH04962"/>
    <property type="match status" value="1"/>
</dbReference>
<evidence type="ECO:0000259" key="13">
    <source>
        <dbReference type="Pfam" id="PF01055"/>
    </source>
</evidence>
<feature type="domain" description="Glycoside hydrolase family 31 N-terminal" evidence="14">
    <location>
        <begin position="134"/>
        <end position="231"/>
    </location>
</feature>
<evidence type="ECO:0000256" key="11">
    <source>
        <dbReference type="SAM" id="MobiDB-lite"/>
    </source>
</evidence>
<dbReference type="SUPFAM" id="SSF51445">
    <property type="entry name" value="(Trans)glycosidases"/>
    <property type="match status" value="1"/>
</dbReference>
<feature type="signal peptide" evidence="12">
    <location>
        <begin position="1"/>
        <end position="20"/>
    </location>
</feature>
<keyword evidence="6" id="KW-0256">Endoplasmic reticulum</keyword>
<comment type="similarity">
    <text evidence="3 10">Belongs to the glycosyl hydrolase 31 family.</text>
</comment>
<evidence type="ECO:0000256" key="9">
    <source>
        <dbReference type="ARBA" id="ARBA00042895"/>
    </source>
</evidence>
<feature type="domain" description="Glycoside hydrolase family 31 TIM barrel" evidence="13">
    <location>
        <begin position="293"/>
        <end position="612"/>
    </location>
</feature>
<dbReference type="InterPro" id="IPR013780">
    <property type="entry name" value="Glyco_hydro_b"/>
</dbReference>
<feature type="compositionally biased region" description="Basic and acidic residues" evidence="11">
    <location>
        <begin position="133"/>
        <end position="143"/>
    </location>
</feature>
<evidence type="ECO:0000259" key="14">
    <source>
        <dbReference type="Pfam" id="PF13802"/>
    </source>
</evidence>
<evidence type="ECO:0000256" key="8">
    <source>
        <dbReference type="ARBA" id="ARBA00023295"/>
    </source>
</evidence>
<keyword evidence="16" id="KW-1185">Reference proteome</keyword>
<dbReference type="InterPro" id="IPR030458">
    <property type="entry name" value="Glyco_hydro_31_AS"/>
</dbReference>
<dbReference type="InterPro" id="IPR017853">
    <property type="entry name" value="GH"/>
</dbReference>
<dbReference type="GO" id="GO:0005975">
    <property type="term" value="P:carbohydrate metabolic process"/>
    <property type="evidence" value="ECO:0007669"/>
    <property type="project" value="InterPro"/>
</dbReference>
<gene>
    <name evidence="15" type="ORF">NQ314_017075</name>
</gene>
<dbReference type="GO" id="GO:0005783">
    <property type="term" value="C:endoplasmic reticulum"/>
    <property type="evidence" value="ECO:0007669"/>
    <property type="project" value="UniProtKB-SubCell"/>
</dbReference>
<dbReference type="InterPro" id="IPR011013">
    <property type="entry name" value="Gal_mutarotase_sf_dom"/>
</dbReference>
<dbReference type="CDD" id="cd14752">
    <property type="entry name" value="GH31_N"/>
    <property type="match status" value="1"/>
</dbReference>
<evidence type="ECO:0000256" key="5">
    <source>
        <dbReference type="ARBA" id="ARBA00022801"/>
    </source>
</evidence>
<dbReference type="PROSITE" id="PS00129">
    <property type="entry name" value="GLYCOSYL_HYDROL_F31_1"/>
    <property type="match status" value="1"/>
</dbReference>
<evidence type="ECO:0000256" key="10">
    <source>
        <dbReference type="RuleBase" id="RU361185"/>
    </source>
</evidence>
<keyword evidence="4 12" id="KW-0732">Signal</keyword>
<dbReference type="InterPro" id="IPR025887">
    <property type="entry name" value="Glyco_hydro_31_N_dom"/>
</dbReference>
<feature type="chain" id="PRO_5043485380" description="Glucosidase II subunit alpha" evidence="12">
    <location>
        <begin position="21"/>
        <end position="790"/>
    </location>
</feature>
<keyword evidence="5 10" id="KW-0378">Hydrolase</keyword>
<reference evidence="15" key="1">
    <citation type="journal article" date="2023" name="Insect Mol. Biol.">
        <title>Genome sequencing provides insights into the evolution of gene families encoding plant cell wall-degrading enzymes in longhorned beetles.</title>
        <authorList>
            <person name="Shin N.R."/>
            <person name="Okamura Y."/>
            <person name="Kirsch R."/>
            <person name="Pauchet Y."/>
        </authorList>
    </citation>
    <scope>NUCLEOTIDE SEQUENCE</scope>
    <source>
        <tissue evidence="15">Midgut</tissue>
    </source>
</reference>
<accession>A0AAV8WU99</accession>
<dbReference type="Pfam" id="PF01055">
    <property type="entry name" value="Glyco_hydro_31_2nd"/>
    <property type="match status" value="1"/>
</dbReference>
<dbReference type="Gene3D" id="2.60.40.1760">
    <property type="entry name" value="glycosyl hydrolase (family 31)"/>
    <property type="match status" value="1"/>
</dbReference>
<dbReference type="Proteomes" id="UP001162156">
    <property type="component" value="Unassembled WGS sequence"/>
</dbReference>